<dbReference type="Gene3D" id="3.30.420.10">
    <property type="entry name" value="Ribonuclease H-like superfamily/Ribonuclease H"/>
    <property type="match status" value="1"/>
</dbReference>
<evidence type="ECO:0000313" key="5">
    <source>
        <dbReference type="Proteomes" id="UP000076532"/>
    </source>
</evidence>
<dbReference type="EMBL" id="KV418735">
    <property type="protein sequence ID" value="KZP02294.1"/>
    <property type="molecule type" value="Genomic_DNA"/>
</dbReference>
<evidence type="ECO:0000313" key="2">
    <source>
        <dbReference type="EMBL" id="KZP04720.1"/>
    </source>
</evidence>
<dbReference type="EMBL" id="KV417724">
    <property type="protein sequence ID" value="KZP08328.1"/>
    <property type="molecule type" value="Genomic_DNA"/>
</dbReference>
<dbReference type="OrthoDB" id="3226274at2759"/>
<dbReference type="InterPro" id="IPR036397">
    <property type="entry name" value="RNaseH_sf"/>
</dbReference>
<protein>
    <recommendedName>
        <fullName evidence="6">Tc1-like transposase DDE domain-containing protein</fullName>
    </recommendedName>
</protein>
<dbReference type="EMBL" id="KV417893">
    <property type="protein sequence ID" value="KZP04720.1"/>
    <property type="molecule type" value="Genomic_DNA"/>
</dbReference>
<evidence type="ECO:0000313" key="3">
    <source>
        <dbReference type="EMBL" id="KZP08328.1"/>
    </source>
</evidence>
<proteinExistence type="predicted"/>
<reference evidence="2 5" key="1">
    <citation type="journal article" date="2016" name="Mol. Biol. Evol.">
        <title>Comparative Genomics of Early-Diverging Mushroom-Forming Fungi Provides Insights into the Origins of Lignocellulose Decay Capabilities.</title>
        <authorList>
            <person name="Nagy L.G."/>
            <person name="Riley R."/>
            <person name="Tritt A."/>
            <person name="Adam C."/>
            <person name="Daum C."/>
            <person name="Floudas D."/>
            <person name="Sun H."/>
            <person name="Yadav J.S."/>
            <person name="Pangilinan J."/>
            <person name="Larsson K.H."/>
            <person name="Matsuura K."/>
            <person name="Barry K."/>
            <person name="Labutti K."/>
            <person name="Kuo R."/>
            <person name="Ohm R.A."/>
            <person name="Bhattacharya S.S."/>
            <person name="Shirouzu T."/>
            <person name="Yoshinaga Y."/>
            <person name="Martin F.M."/>
            <person name="Grigoriev I.V."/>
            <person name="Hibbett D.S."/>
        </authorList>
    </citation>
    <scope>NUCLEOTIDE SEQUENCE [LARGE SCALE GENOMIC DNA]</scope>
    <source>
        <strain evidence="2 5">CBS 109695</strain>
    </source>
</reference>
<dbReference type="STRING" id="436010.A0A167V7F6"/>
<evidence type="ECO:0000313" key="1">
    <source>
        <dbReference type="EMBL" id="KZP02294.1"/>
    </source>
</evidence>
<evidence type="ECO:0008006" key="6">
    <source>
        <dbReference type="Google" id="ProtNLM"/>
    </source>
</evidence>
<gene>
    <name evidence="4" type="ORF">FIBSPDRAFT_752027</name>
    <name evidence="3" type="ORF">FIBSPDRAFT_761569</name>
    <name evidence="2" type="ORF">FIBSPDRAFT_766915</name>
    <name evidence="1" type="ORF">FIBSPDRAFT_770929</name>
</gene>
<accession>A0A167V7F6</accession>
<dbReference type="EMBL" id="KV417619">
    <property type="protein sequence ID" value="KZP14293.1"/>
    <property type="molecule type" value="Genomic_DNA"/>
</dbReference>
<sequence>MNIIEHAWDELERRLRARGTLPRNLEELWVALQEEWEGLDIETCQNLYKSIPRRTAALDAAEGSYTKY</sequence>
<organism evidence="2 5">
    <name type="scientific">Athelia psychrophila</name>
    <dbReference type="NCBI Taxonomy" id="1759441"/>
    <lineage>
        <taxon>Eukaryota</taxon>
        <taxon>Fungi</taxon>
        <taxon>Dikarya</taxon>
        <taxon>Basidiomycota</taxon>
        <taxon>Agaricomycotina</taxon>
        <taxon>Agaricomycetes</taxon>
        <taxon>Agaricomycetidae</taxon>
        <taxon>Atheliales</taxon>
        <taxon>Atheliaceae</taxon>
        <taxon>Athelia</taxon>
    </lineage>
</organism>
<evidence type="ECO:0000313" key="4">
    <source>
        <dbReference type="EMBL" id="KZP14293.1"/>
    </source>
</evidence>
<dbReference type="AlphaFoldDB" id="A0A167V7F6"/>
<dbReference type="GO" id="GO:0003676">
    <property type="term" value="F:nucleic acid binding"/>
    <property type="evidence" value="ECO:0007669"/>
    <property type="project" value="InterPro"/>
</dbReference>
<dbReference type="Proteomes" id="UP000076532">
    <property type="component" value="Unassembled WGS sequence"/>
</dbReference>
<name>A0A167V7F6_9AGAM</name>
<keyword evidence="5" id="KW-1185">Reference proteome</keyword>